<dbReference type="Pfam" id="PF12706">
    <property type="entry name" value="Lactamase_B_2"/>
    <property type="match status" value="1"/>
</dbReference>
<dbReference type="Gene3D" id="3.60.15.10">
    <property type="entry name" value="Ribonuclease Z/Hydroxyacylglutathione hydrolase-like"/>
    <property type="match status" value="1"/>
</dbReference>
<evidence type="ECO:0000313" key="3">
    <source>
        <dbReference type="Proteomes" id="UP000683565"/>
    </source>
</evidence>
<accession>A0ABX8LC96</accession>
<dbReference type="EMBL" id="CP067334">
    <property type="protein sequence ID" value="QXE27789.1"/>
    <property type="molecule type" value="Genomic_DNA"/>
</dbReference>
<dbReference type="SUPFAM" id="SSF56281">
    <property type="entry name" value="Metallo-hydrolase/oxidoreductase"/>
    <property type="match status" value="1"/>
</dbReference>
<organism evidence="2 3">
    <name type="scientific">Chlamydia buteonis</name>
    <dbReference type="NCBI Taxonomy" id="2494525"/>
    <lineage>
        <taxon>Bacteria</taxon>
        <taxon>Pseudomonadati</taxon>
        <taxon>Chlamydiota</taxon>
        <taxon>Chlamydiia</taxon>
        <taxon>Chlamydiales</taxon>
        <taxon>Chlamydiaceae</taxon>
        <taxon>Chlamydia/Chlamydophila group</taxon>
        <taxon>Chlamydia</taxon>
    </lineage>
</organism>
<dbReference type="CDD" id="cd16279">
    <property type="entry name" value="metallo-hydrolase-like_MBL-fold"/>
    <property type="match status" value="1"/>
</dbReference>
<dbReference type="SMART" id="SM00849">
    <property type="entry name" value="Lactamase_B"/>
    <property type="match status" value="1"/>
</dbReference>
<keyword evidence="3" id="KW-1185">Reference proteome</keyword>
<dbReference type="InterPro" id="IPR036866">
    <property type="entry name" value="RibonucZ/Hydroxyglut_hydro"/>
</dbReference>
<dbReference type="PANTHER" id="PTHR42663">
    <property type="entry name" value="HYDROLASE C777.06C-RELATED-RELATED"/>
    <property type="match status" value="1"/>
</dbReference>
<dbReference type="PANTHER" id="PTHR42663:SF6">
    <property type="entry name" value="HYDROLASE C777.06C-RELATED"/>
    <property type="match status" value="1"/>
</dbReference>
<sequence>MEKGVGGDASSGKLTFLGSGNPEGIPVAFCPCEMCTGKQIRRLRSSVLIEWAGRHFLIDVGPDFRQQMLENNIEKLDGVFLTHPHYDHMGGIDDLRVWYVLHQQSLPVVLSAFTYKYLCKAREHLVSPPGGDASLSAALNFTILNEDYGESTFLDLPFTYVTYYQKSCEVIGYRFGNLAYLTDMSRYDHKIFSYLSGVDTLILSVSSARPLKAFSGLGYAHLTMSQAEDFASLVGAKKLIFTHISHHLQKELVDYPNKLWAYDGMEVSWSFVR</sequence>
<gene>
    <name evidence="2" type="ORF">JJJ19_04050</name>
</gene>
<evidence type="ECO:0000313" key="2">
    <source>
        <dbReference type="EMBL" id="QXE27789.1"/>
    </source>
</evidence>
<evidence type="ECO:0000259" key="1">
    <source>
        <dbReference type="SMART" id="SM00849"/>
    </source>
</evidence>
<name>A0ABX8LC96_9CHLA</name>
<reference evidence="2" key="1">
    <citation type="submission" date="2021-01" db="EMBL/GenBank/DDBJ databases">
        <title>Chlamydial infections in birds of prey presented to California wildlife rehabilitation facilities.</title>
        <authorList>
            <person name="Seibert B.A."/>
            <person name="Keel M.K."/>
            <person name="Kelly T.R."/>
            <person name="Nilsen R.A."/>
            <person name="Pesti D.R."/>
            <person name="Ciembor P.X."/>
            <person name="Gregory C.R."/>
            <person name="Ritchie B.W."/>
            <person name="Hawkins M.G."/>
        </authorList>
    </citation>
    <scope>NUCLEOTIDE SEQUENCE [LARGE SCALE GENOMIC DNA]</scope>
    <source>
        <strain evidence="2">SWA</strain>
    </source>
</reference>
<dbReference type="RefSeq" id="WP_131744127.1">
    <property type="nucleotide sequence ID" value="NZ_CAAAFM010000001.1"/>
</dbReference>
<proteinExistence type="predicted"/>
<dbReference type="Proteomes" id="UP000683565">
    <property type="component" value="Chromosome"/>
</dbReference>
<protein>
    <submittedName>
        <fullName evidence="2">MBL fold metallo-hydrolase</fullName>
    </submittedName>
</protein>
<dbReference type="InterPro" id="IPR001279">
    <property type="entry name" value="Metallo-B-lactamas"/>
</dbReference>
<feature type="domain" description="Metallo-beta-lactamase" evidence="1">
    <location>
        <begin position="43"/>
        <end position="243"/>
    </location>
</feature>